<evidence type="ECO:0000256" key="1">
    <source>
        <dbReference type="ARBA" id="ARBA00005988"/>
    </source>
</evidence>
<name>A0A1Y3EJQ9_9BILA</name>
<comment type="similarity">
    <text evidence="1 3">Belongs to the peptidase M14 family.</text>
</comment>
<dbReference type="Proteomes" id="UP000243006">
    <property type="component" value="Unassembled WGS sequence"/>
</dbReference>
<dbReference type="GO" id="GO:0008270">
    <property type="term" value="F:zinc ion binding"/>
    <property type="evidence" value="ECO:0007669"/>
    <property type="project" value="InterPro"/>
</dbReference>
<feature type="active site" description="Proton donor/acceptor" evidence="3">
    <location>
        <position position="17"/>
    </location>
</feature>
<dbReference type="SUPFAM" id="SSF53187">
    <property type="entry name" value="Zn-dependent exopeptidases"/>
    <property type="match status" value="1"/>
</dbReference>
<organism evidence="5 6">
    <name type="scientific">Trichinella nativa</name>
    <dbReference type="NCBI Taxonomy" id="6335"/>
    <lineage>
        <taxon>Eukaryota</taxon>
        <taxon>Metazoa</taxon>
        <taxon>Ecdysozoa</taxon>
        <taxon>Nematoda</taxon>
        <taxon>Enoplea</taxon>
        <taxon>Dorylaimia</taxon>
        <taxon>Trichinellida</taxon>
        <taxon>Trichinellidae</taxon>
        <taxon>Trichinella</taxon>
    </lineage>
</organism>
<evidence type="ECO:0000259" key="4">
    <source>
        <dbReference type="PROSITE" id="PS52035"/>
    </source>
</evidence>
<dbReference type="GO" id="GO:0016485">
    <property type="term" value="P:protein processing"/>
    <property type="evidence" value="ECO:0007669"/>
    <property type="project" value="TreeGrafter"/>
</dbReference>
<dbReference type="Gene3D" id="2.60.40.1120">
    <property type="entry name" value="Carboxypeptidase-like, regulatory domain"/>
    <property type="match status" value="1"/>
</dbReference>
<dbReference type="InterPro" id="IPR050753">
    <property type="entry name" value="Peptidase_M14_domain"/>
</dbReference>
<evidence type="ECO:0000313" key="6">
    <source>
        <dbReference type="Proteomes" id="UP000243006"/>
    </source>
</evidence>
<protein>
    <recommendedName>
        <fullName evidence="4">Peptidase M14 domain-containing protein</fullName>
    </recommendedName>
</protein>
<feature type="domain" description="Peptidase M14" evidence="4">
    <location>
        <begin position="1"/>
        <end position="47"/>
    </location>
</feature>
<dbReference type="SUPFAM" id="SSF49464">
    <property type="entry name" value="Carboxypeptidase regulatory domain-like"/>
    <property type="match status" value="1"/>
</dbReference>
<reference evidence="5 6" key="1">
    <citation type="submission" date="2015-04" db="EMBL/GenBank/DDBJ databases">
        <title>Draft genome of the roundworm Trichinella nativa.</title>
        <authorList>
            <person name="Mitreva M."/>
        </authorList>
    </citation>
    <scope>NUCLEOTIDE SEQUENCE [LARGE SCALE GENOMIC DNA]</scope>
    <source>
        <strain evidence="5 6">ISS45</strain>
    </source>
</reference>
<dbReference type="CDD" id="cd11308">
    <property type="entry name" value="Peptidase_M14NE-CP-C_like"/>
    <property type="match status" value="1"/>
</dbReference>
<dbReference type="InterPro" id="IPR000834">
    <property type="entry name" value="Peptidase_M14"/>
</dbReference>
<evidence type="ECO:0000256" key="2">
    <source>
        <dbReference type="ARBA" id="ARBA00023180"/>
    </source>
</evidence>
<keyword evidence="2" id="KW-0325">Glycoprotein</keyword>
<dbReference type="PANTHER" id="PTHR11532">
    <property type="entry name" value="PROTEASE M14 CARBOXYPEPTIDASE"/>
    <property type="match status" value="1"/>
</dbReference>
<dbReference type="GO" id="GO:0005615">
    <property type="term" value="C:extracellular space"/>
    <property type="evidence" value="ECO:0007669"/>
    <property type="project" value="TreeGrafter"/>
</dbReference>
<dbReference type="EMBL" id="LVZM01009933">
    <property type="protein sequence ID" value="OUC45301.1"/>
    <property type="molecule type" value="Genomic_DNA"/>
</dbReference>
<dbReference type="AlphaFoldDB" id="A0A1Y3EJQ9"/>
<evidence type="ECO:0000313" key="5">
    <source>
        <dbReference type="EMBL" id="OUC45301.1"/>
    </source>
</evidence>
<proteinExistence type="inferred from homology"/>
<dbReference type="GO" id="GO:0004181">
    <property type="term" value="F:metallocarboxypeptidase activity"/>
    <property type="evidence" value="ECO:0007669"/>
    <property type="project" value="InterPro"/>
</dbReference>
<accession>A0A1Y3EJQ9</accession>
<dbReference type="PROSITE" id="PS52035">
    <property type="entry name" value="PEPTIDASE_M14"/>
    <property type="match status" value="1"/>
</dbReference>
<dbReference type="PANTHER" id="PTHR11532:SF93">
    <property type="entry name" value="CARBOXYPEPTIDASE E"/>
    <property type="match status" value="1"/>
</dbReference>
<dbReference type="InterPro" id="IPR008969">
    <property type="entry name" value="CarboxyPept-like_regulatory"/>
</dbReference>
<dbReference type="Gene3D" id="3.40.630.10">
    <property type="entry name" value="Zn peptidases"/>
    <property type="match status" value="1"/>
</dbReference>
<sequence>MQDFNYLASNCFEITLELGCDKMPDPSKLKQAWEDNKNALLNFIWQASLIKDKKSGEPIAFANIYVVNITNTNSPVFIEHSVKSAVDGDYWRLLTPGTYNITVLAEGYLSNTKTVKVINSKHTEAVRLDFHLAPVEYGEQQRIQDSDLQFIPLQGDTNFPSEYFTGNDRYVVSDDSDVDDVEEGLKMY</sequence>
<gene>
    <name evidence="5" type="ORF">D917_08521</name>
</gene>
<dbReference type="Pfam" id="PF13620">
    <property type="entry name" value="CarboxypepD_reg"/>
    <property type="match status" value="1"/>
</dbReference>
<comment type="caution">
    <text evidence="5">The sequence shown here is derived from an EMBL/GenBank/DDBJ whole genome shotgun (WGS) entry which is preliminary data.</text>
</comment>
<dbReference type="GO" id="GO:0006518">
    <property type="term" value="P:peptide metabolic process"/>
    <property type="evidence" value="ECO:0007669"/>
    <property type="project" value="TreeGrafter"/>
</dbReference>
<evidence type="ECO:0000256" key="3">
    <source>
        <dbReference type="PROSITE-ProRule" id="PRU01379"/>
    </source>
</evidence>